<dbReference type="InterPro" id="IPR039422">
    <property type="entry name" value="MarR/SlyA-like"/>
</dbReference>
<dbReference type="GO" id="GO:0003700">
    <property type="term" value="F:DNA-binding transcription factor activity"/>
    <property type="evidence" value="ECO:0007669"/>
    <property type="project" value="InterPro"/>
</dbReference>
<dbReference type="Proteomes" id="UP000183002">
    <property type="component" value="Unassembled WGS sequence"/>
</dbReference>
<dbReference type="PROSITE" id="PS50995">
    <property type="entry name" value="HTH_MARR_2"/>
    <property type="match status" value="1"/>
</dbReference>
<feature type="domain" description="HTH marR-type" evidence="1">
    <location>
        <begin position="17"/>
        <end position="144"/>
    </location>
</feature>
<evidence type="ECO:0000313" key="3">
    <source>
        <dbReference type="Proteomes" id="UP000183002"/>
    </source>
</evidence>
<dbReference type="EMBL" id="FOCO01000047">
    <property type="protein sequence ID" value="SEO10110.1"/>
    <property type="molecule type" value="Genomic_DNA"/>
</dbReference>
<dbReference type="SMART" id="SM00347">
    <property type="entry name" value="HTH_MARR"/>
    <property type="match status" value="1"/>
</dbReference>
<evidence type="ECO:0000259" key="1">
    <source>
        <dbReference type="PROSITE" id="PS50995"/>
    </source>
</evidence>
<accession>A0A1H8LYL6</accession>
<dbReference type="InterPro" id="IPR036390">
    <property type="entry name" value="WH_DNA-bd_sf"/>
</dbReference>
<dbReference type="GO" id="GO:0006950">
    <property type="term" value="P:response to stress"/>
    <property type="evidence" value="ECO:0007669"/>
    <property type="project" value="TreeGrafter"/>
</dbReference>
<reference evidence="2 3" key="1">
    <citation type="submission" date="2016-10" db="EMBL/GenBank/DDBJ databases">
        <authorList>
            <person name="de Groot N.N."/>
        </authorList>
    </citation>
    <scope>NUCLEOTIDE SEQUENCE [LARGE SCALE GENOMIC DNA]</scope>
    <source>
        <strain evidence="2 3">CGMCC 1.10836</strain>
    </source>
</reference>
<name>A0A1H8LYL6_9RHOB</name>
<dbReference type="Gene3D" id="1.10.10.10">
    <property type="entry name" value="Winged helix-like DNA-binding domain superfamily/Winged helix DNA-binding domain"/>
    <property type="match status" value="1"/>
</dbReference>
<dbReference type="InterPro" id="IPR036388">
    <property type="entry name" value="WH-like_DNA-bd_sf"/>
</dbReference>
<organism evidence="2 3">
    <name type="scientific">Pseudorhodobacter antarcticus</name>
    <dbReference type="NCBI Taxonomy" id="1077947"/>
    <lineage>
        <taxon>Bacteria</taxon>
        <taxon>Pseudomonadati</taxon>
        <taxon>Pseudomonadota</taxon>
        <taxon>Alphaproteobacteria</taxon>
        <taxon>Rhodobacterales</taxon>
        <taxon>Paracoccaceae</taxon>
        <taxon>Pseudorhodobacter</taxon>
    </lineage>
</organism>
<dbReference type="InterPro" id="IPR000835">
    <property type="entry name" value="HTH_MarR-typ"/>
</dbReference>
<dbReference type="AlphaFoldDB" id="A0A1H8LYL6"/>
<gene>
    <name evidence="2" type="ORF">SAMN05216227_10474</name>
</gene>
<dbReference type="SUPFAM" id="SSF46785">
    <property type="entry name" value="Winged helix' DNA-binding domain"/>
    <property type="match status" value="1"/>
</dbReference>
<evidence type="ECO:0000313" key="2">
    <source>
        <dbReference type="EMBL" id="SEO10110.1"/>
    </source>
</evidence>
<dbReference type="STRING" id="1077947.SAMN05216227_10474"/>
<dbReference type="PANTHER" id="PTHR33164">
    <property type="entry name" value="TRANSCRIPTIONAL REGULATOR, MARR FAMILY"/>
    <property type="match status" value="1"/>
</dbReference>
<dbReference type="PANTHER" id="PTHR33164:SF89">
    <property type="entry name" value="MARR FAMILY REGULATORY PROTEIN"/>
    <property type="match status" value="1"/>
</dbReference>
<sequence length="211" mass="22948">MISKRYHFPMADNLTTTEEIAELLVYLGRAARGTDAGSDLTAAQWTAMRFFARANHLSRTPSAFASFHATTRGTASQIIKSLMQKGFLVRHEAADDRRGVRLDLTSGGQTIMDHDPLNNITRAIDRLEGKQRTSLRQALPALAAELAKVRGTVAFGTCGDCRYFSSGGAASYCACIAAELEPADLGRLCVNFAAHEDRRTAVPSLKSKEIL</sequence>
<proteinExistence type="predicted"/>
<keyword evidence="3" id="KW-1185">Reference proteome</keyword>
<protein>
    <submittedName>
        <fullName evidence="2">Transcriptional regulator, MarR family</fullName>
    </submittedName>
</protein>
<dbReference type="Pfam" id="PF12802">
    <property type="entry name" value="MarR_2"/>
    <property type="match status" value="1"/>
</dbReference>
<dbReference type="RefSeq" id="WP_231579735.1">
    <property type="nucleotide sequence ID" value="NZ_FOCO01000047.1"/>
</dbReference>